<dbReference type="Proteomes" id="UP001501475">
    <property type="component" value="Unassembled WGS sequence"/>
</dbReference>
<dbReference type="InterPro" id="IPR009297">
    <property type="entry name" value="DUF952"/>
</dbReference>
<dbReference type="Pfam" id="PF06108">
    <property type="entry name" value="DUF952"/>
    <property type="match status" value="1"/>
</dbReference>
<reference evidence="2" key="1">
    <citation type="journal article" date="2019" name="Int. J. Syst. Evol. Microbiol.">
        <title>The Global Catalogue of Microorganisms (GCM) 10K type strain sequencing project: providing services to taxonomists for standard genome sequencing and annotation.</title>
        <authorList>
            <consortium name="The Broad Institute Genomics Platform"/>
            <consortium name="The Broad Institute Genome Sequencing Center for Infectious Disease"/>
            <person name="Wu L."/>
            <person name="Ma J."/>
        </authorList>
    </citation>
    <scope>NUCLEOTIDE SEQUENCE [LARGE SCALE GENOMIC DNA]</scope>
    <source>
        <strain evidence="2">JCM 15591</strain>
    </source>
</reference>
<dbReference type="SUPFAM" id="SSF56399">
    <property type="entry name" value="ADP-ribosylation"/>
    <property type="match status" value="1"/>
</dbReference>
<protein>
    <submittedName>
        <fullName evidence="1">DUF952 domain-containing protein</fullName>
    </submittedName>
</protein>
<dbReference type="EMBL" id="BAAAPN010000002">
    <property type="protein sequence ID" value="GAA1743881.1"/>
    <property type="molecule type" value="Genomic_DNA"/>
</dbReference>
<sequence>MDTIYHLADPDDWAASQVSGRYEISTRGRTLADEGFIHTSFAVQWPRVRAAFYGDVVTPLVLLDIAPDRLTSPLVVEVGDHESSEEFPHIYGPLNVDAVLATTILPPPHGR</sequence>
<organism evidence="1 2">
    <name type="scientific">Nostocoides vanveenii</name>
    <dbReference type="NCBI Taxonomy" id="330835"/>
    <lineage>
        <taxon>Bacteria</taxon>
        <taxon>Bacillati</taxon>
        <taxon>Actinomycetota</taxon>
        <taxon>Actinomycetes</taxon>
        <taxon>Micrococcales</taxon>
        <taxon>Intrasporangiaceae</taxon>
        <taxon>Nostocoides</taxon>
    </lineage>
</organism>
<dbReference type="RefSeq" id="WP_344060481.1">
    <property type="nucleotide sequence ID" value="NZ_BAAAPN010000002.1"/>
</dbReference>
<evidence type="ECO:0000313" key="1">
    <source>
        <dbReference type="EMBL" id="GAA1743881.1"/>
    </source>
</evidence>
<comment type="caution">
    <text evidence="1">The sequence shown here is derived from an EMBL/GenBank/DDBJ whole genome shotgun (WGS) entry which is preliminary data.</text>
</comment>
<proteinExistence type="predicted"/>
<evidence type="ECO:0000313" key="2">
    <source>
        <dbReference type="Proteomes" id="UP001501475"/>
    </source>
</evidence>
<keyword evidence="2" id="KW-1185">Reference proteome</keyword>
<dbReference type="PANTHER" id="PTHR34129">
    <property type="entry name" value="BLR1139 PROTEIN"/>
    <property type="match status" value="1"/>
</dbReference>
<dbReference type="Gene3D" id="3.20.170.20">
    <property type="entry name" value="Protein of unknown function DUF952"/>
    <property type="match status" value="1"/>
</dbReference>
<dbReference type="PANTHER" id="PTHR34129:SF1">
    <property type="entry name" value="DUF952 DOMAIN-CONTAINING PROTEIN"/>
    <property type="match status" value="1"/>
</dbReference>
<gene>
    <name evidence="1" type="ORF">GCM10009810_00750</name>
</gene>
<accession>A0ABP4W166</accession>
<name>A0ABP4W166_9MICO</name>